<evidence type="ECO:0000313" key="5">
    <source>
        <dbReference type="Proteomes" id="UP000179807"/>
    </source>
</evidence>
<dbReference type="VEuPathDB" id="TrichDB:TRFO_35717"/>
<evidence type="ECO:0000256" key="1">
    <source>
        <dbReference type="SAM" id="Phobius"/>
    </source>
</evidence>
<comment type="caution">
    <text evidence="4">The sequence shown here is derived from an EMBL/GenBank/DDBJ whole genome shotgun (WGS) entry which is preliminary data.</text>
</comment>
<feature type="signal peptide" evidence="2">
    <location>
        <begin position="1"/>
        <end position="22"/>
    </location>
</feature>
<dbReference type="EMBL" id="MLAK01001083">
    <property type="protein sequence ID" value="OHS97951.1"/>
    <property type="molecule type" value="Genomic_DNA"/>
</dbReference>
<dbReference type="InterPro" id="IPR010611">
    <property type="entry name" value="3D_dom"/>
</dbReference>
<evidence type="ECO:0000256" key="2">
    <source>
        <dbReference type="SAM" id="SignalP"/>
    </source>
</evidence>
<keyword evidence="2" id="KW-0732">Signal</keyword>
<name>A0A1J4JI53_9EUKA</name>
<dbReference type="GO" id="GO:0004553">
    <property type="term" value="F:hydrolase activity, hydrolyzing O-glycosyl compounds"/>
    <property type="evidence" value="ECO:0007669"/>
    <property type="project" value="InterPro"/>
</dbReference>
<sequence length="183" mass="20198">MLLQILLLSKSVSCCEWWTATAYECENAPDCLTACGNHPQIGHTIACDRSLTGYYGSCMHTTIDIEGYGTYVCEDVGTAIQGNMVDIFVGSINEAINFGRQSVCVTVRNSLNGRVSINNTNIDNSLKQNQTNENQNTTKNQLRNILLYSLAGVSIFALIIIISFVVYRRTKKISPEYNALVVV</sequence>
<gene>
    <name evidence="4" type="ORF">TRFO_35717</name>
</gene>
<dbReference type="Proteomes" id="UP000179807">
    <property type="component" value="Unassembled WGS sequence"/>
</dbReference>
<dbReference type="GeneID" id="94845119"/>
<evidence type="ECO:0000259" key="3">
    <source>
        <dbReference type="Pfam" id="PF06725"/>
    </source>
</evidence>
<protein>
    <recommendedName>
        <fullName evidence="3">3D domain-containing protein</fullName>
    </recommendedName>
</protein>
<keyword evidence="1" id="KW-0472">Membrane</keyword>
<keyword evidence="1" id="KW-0812">Transmembrane</keyword>
<reference evidence="4" key="1">
    <citation type="submission" date="2016-10" db="EMBL/GenBank/DDBJ databases">
        <authorList>
            <person name="Benchimol M."/>
            <person name="Almeida L.G."/>
            <person name="Vasconcelos A.T."/>
            <person name="Perreira-Neves A."/>
            <person name="Rosa I.A."/>
            <person name="Tasca T."/>
            <person name="Bogo M.R."/>
            <person name="de Souza W."/>
        </authorList>
    </citation>
    <scope>NUCLEOTIDE SEQUENCE [LARGE SCALE GENOMIC DNA]</scope>
    <source>
        <strain evidence="4">K</strain>
    </source>
</reference>
<organism evidence="4 5">
    <name type="scientific">Tritrichomonas foetus</name>
    <dbReference type="NCBI Taxonomy" id="1144522"/>
    <lineage>
        <taxon>Eukaryota</taxon>
        <taxon>Metamonada</taxon>
        <taxon>Parabasalia</taxon>
        <taxon>Tritrichomonadida</taxon>
        <taxon>Tritrichomonadidae</taxon>
        <taxon>Tritrichomonas</taxon>
    </lineage>
</organism>
<dbReference type="RefSeq" id="XP_068351088.1">
    <property type="nucleotide sequence ID" value="XM_068510415.1"/>
</dbReference>
<proteinExistence type="predicted"/>
<keyword evidence="5" id="KW-1185">Reference proteome</keyword>
<dbReference type="GO" id="GO:0019867">
    <property type="term" value="C:outer membrane"/>
    <property type="evidence" value="ECO:0007669"/>
    <property type="project" value="InterPro"/>
</dbReference>
<feature type="domain" description="3D" evidence="3">
    <location>
        <begin position="44"/>
        <end position="106"/>
    </location>
</feature>
<dbReference type="GO" id="GO:0009254">
    <property type="term" value="P:peptidoglycan turnover"/>
    <property type="evidence" value="ECO:0007669"/>
    <property type="project" value="InterPro"/>
</dbReference>
<evidence type="ECO:0000313" key="4">
    <source>
        <dbReference type="EMBL" id="OHS97951.1"/>
    </source>
</evidence>
<dbReference type="CDD" id="cd22784">
    <property type="entry name" value="DPBB_MltA_YuiC-like"/>
    <property type="match status" value="1"/>
</dbReference>
<feature type="transmembrane region" description="Helical" evidence="1">
    <location>
        <begin position="145"/>
        <end position="167"/>
    </location>
</feature>
<dbReference type="AlphaFoldDB" id="A0A1J4JI53"/>
<keyword evidence="1" id="KW-1133">Transmembrane helix</keyword>
<accession>A0A1J4JI53</accession>
<feature type="chain" id="PRO_5012317429" description="3D domain-containing protein" evidence="2">
    <location>
        <begin position="23"/>
        <end position="183"/>
    </location>
</feature>
<dbReference type="Pfam" id="PF06725">
    <property type="entry name" value="3D"/>
    <property type="match status" value="1"/>
</dbReference>